<dbReference type="PANTHER" id="PTHR36766:SF40">
    <property type="entry name" value="DISEASE RESISTANCE PROTEIN RGA3"/>
    <property type="match status" value="1"/>
</dbReference>
<comment type="caution">
    <text evidence="12">The sequence shown here is derived from an EMBL/GenBank/DDBJ whole genome shotgun (WGS) entry which is preliminary data.</text>
</comment>
<dbReference type="Gene3D" id="1.10.10.10">
    <property type="entry name" value="Winged helix-like DNA-binding domain superfamily/Winged helix DNA-binding domain"/>
    <property type="match status" value="1"/>
</dbReference>
<dbReference type="InterPro" id="IPR036388">
    <property type="entry name" value="WH-like_DNA-bd_sf"/>
</dbReference>
<comment type="similarity">
    <text evidence="1">Belongs to the disease resistance NB-LRR family.</text>
</comment>
<evidence type="ECO:0000256" key="4">
    <source>
        <dbReference type="ARBA" id="ARBA00022741"/>
    </source>
</evidence>
<evidence type="ECO:0000313" key="13">
    <source>
        <dbReference type="Proteomes" id="UP000652761"/>
    </source>
</evidence>
<evidence type="ECO:0008006" key="14">
    <source>
        <dbReference type="Google" id="ProtNLM"/>
    </source>
</evidence>
<evidence type="ECO:0000259" key="11">
    <source>
        <dbReference type="Pfam" id="PF25019"/>
    </source>
</evidence>
<keyword evidence="4" id="KW-0547">Nucleotide-binding</keyword>
<dbReference type="GO" id="GO:0043531">
    <property type="term" value="F:ADP binding"/>
    <property type="evidence" value="ECO:0007669"/>
    <property type="project" value="InterPro"/>
</dbReference>
<keyword evidence="13" id="KW-1185">Reference proteome</keyword>
<evidence type="ECO:0000259" key="10">
    <source>
        <dbReference type="Pfam" id="PF23598"/>
    </source>
</evidence>
<dbReference type="OrthoDB" id="2018467at2759"/>
<reference evidence="12" key="1">
    <citation type="submission" date="2017-07" db="EMBL/GenBank/DDBJ databases">
        <title>Taro Niue Genome Assembly and Annotation.</title>
        <authorList>
            <person name="Atibalentja N."/>
            <person name="Keating K."/>
            <person name="Fields C.J."/>
        </authorList>
    </citation>
    <scope>NUCLEOTIDE SEQUENCE</scope>
    <source>
        <strain evidence="12">Niue_2</strain>
        <tissue evidence="12">Leaf</tissue>
    </source>
</reference>
<dbReference type="Gene3D" id="1.20.5.4130">
    <property type="match status" value="1"/>
</dbReference>
<evidence type="ECO:0000259" key="8">
    <source>
        <dbReference type="Pfam" id="PF18052"/>
    </source>
</evidence>
<dbReference type="InterPro" id="IPR003591">
    <property type="entry name" value="Leu-rich_rpt_typical-subtyp"/>
</dbReference>
<dbReference type="InterPro" id="IPR032675">
    <property type="entry name" value="LRR_dom_sf"/>
</dbReference>
<dbReference type="EMBL" id="NMUH01002489">
    <property type="protein sequence ID" value="MQM00297.1"/>
    <property type="molecule type" value="Genomic_DNA"/>
</dbReference>
<dbReference type="InterPro" id="IPR056789">
    <property type="entry name" value="LRR_R13L1-DRL21"/>
</dbReference>
<dbReference type="InterPro" id="IPR055414">
    <property type="entry name" value="LRR_R13L4/SHOC2-like"/>
</dbReference>
<keyword evidence="3" id="KW-0677">Repeat</keyword>
<organism evidence="12 13">
    <name type="scientific">Colocasia esculenta</name>
    <name type="common">Wild taro</name>
    <name type="synonym">Arum esculentum</name>
    <dbReference type="NCBI Taxonomy" id="4460"/>
    <lineage>
        <taxon>Eukaryota</taxon>
        <taxon>Viridiplantae</taxon>
        <taxon>Streptophyta</taxon>
        <taxon>Embryophyta</taxon>
        <taxon>Tracheophyta</taxon>
        <taxon>Spermatophyta</taxon>
        <taxon>Magnoliopsida</taxon>
        <taxon>Liliopsida</taxon>
        <taxon>Araceae</taxon>
        <taxon>Aroideae</taxon>
        <taxon>Colocasieae</taxon>
        <taxon>Colocasia</taxon>
    </lineage>
</organism>
<evidence type="ECO:0000256" key="5">
    <source>
        <dbReference type="ARBA" id="ARBA00022821"/>
    </source>
</evidence>
<dbReference type="PANTHER" id="PTHR36766">
    <property type="entry name" value="PLANT BROAD-SPECTRUM MILDEW RESISTANCE PROTEIN RPW8"/>
    <property type="match status" value="1"/>
</dbReference>
<dbReference type="InterPro" id="IPR058922">
    <property type="entry name" value="WHD_DRP"/>
</dbReference>
<keyword evidence="6" id="KW-0067">ATP-binding</keyword>
<dbReference type="Gene3D" id="3.80.10.10">
    <property type="entry name" value="Ribonuclease Inhibitor"/>
    <property type="match status" value="2"/>
</dbReference>
<feature type="domain" description="R13L1/DRL21-like LRR repeat region" evidence="11">
    <location>
        <begin position="705"/>
        <end position="783"/>
    </location>
</feature>
<dbReference type="PRINTS" id="PR00364">
    <property type="entry name" value="DISEASERSIST"/>
</dbReference>
<dbReference type="SUPFAM" id="SSF52540">
    <property type="entry name" value="P-loop containing nucleoside triphosphate hydrolases"/>
    <property type="match status" value="1"/>
</dbReference>
<dbReference type="InterPro" id="IPR042197">
    <property type="entry name" value="Apaf_helical"/>
</dbReference>
<dbReference type="Pfam" id="PF23559">
    <property type="entry name" value="WHD_DRP"/>
    <property type="match status" value="1"/>
</dbReference>
<dbReference type="Pfam" id="PF23598">
    <property type="entry name" value="LRR_14"/>
    <property type="match status" value="1"/>
</dbReference>
<dbReference type="Pfam" id="PF18052">
    <property type="entry name" value="Rx_N"/>
    <property type="match status" value="1"/>
</dbReference>
<feature type="domain" description="Disease resistance protein winged helix" evidence="9">
    <location>
        <begin position="416"/>
        <end position="483"/>
    </location>
</feature>
<evidence type="ECO:0000256" key="6">
    <source>
        <dbReference type="ARBA" id="ARBA00022840"/>
    </source>
</evidence>
<dbReference type="Pfam" id="PF00931">
    <property type="entry name" value="NB-ARC"/>
    <property type="match status" value="1"/>
</dbReference>
<evidence type="ECO:0000259" key="9">
    <source>
        <dbReference type="Pfam" id="PF23559"/>
    </source>
</evidence>
<evidence type="ECO:0000313" key="12">
    <source>
        <dbReference type="EMBL" id="MQM00297.1"/>
    </source>
</evidence>
<evidence type="ECO:0000259" key="7">
    <source>
        <dbReference type="Pfam" id="PF00931"/>
    </source>
</evidence>
<feature type="domain" description="NB-ARC" evidence="7">
    <location>
        <begin position="166"/>
        <end position="337"/>
    </location>
</feature>
<dbReference type="GO" id="GO:0051707">
    <property type="term" value="P:response to other organism"/>
    <property type="evidence" value="ECO:0007669"/>
    <property type="project" value="UniProtKB-ARBA"/>
</dbReference>
<dbReference type="SUPFAM" id="SSF52058">
    <property type="entry name" value="L domain-like"/>
    <property type="match status" value="1"/>
</dbReference>
<dbReference type="GO" id="GO:0005524">
    <property type="term" value="F:ATP binding"/>
    <property type="evidence" value="ECO:0007669"/>
    <property type="project" value="UniProtKB-KW"/>
</dbReference>
<dbReference type="InterPro" id="IPR041118">
    <property type="entry name" value="Rx_N"/>
</dbReference>
<dbReference type="GO" id="GO:0006952">
    <property type="term" value="P:defense response"/>
    <property type="evidence" value="ECO:0007669"/>
    <property type="project" value="UniProtKB-KW"/>
</dbReference>
<dbReference type="SMART" id="SM00369">
    <property type="entry name" value="LRR_TYP"/>
    <property type="match status" value="3"/>
</dbReference>
<protein>
    <recommendedName>
        <fullName evidence="14">NB-ARC domain-containing protein</fullName>
    </recommendedName>
</protein>
<keyword evidence="5" id="KW-0611">Plant defense</keyword>
<sequence>MATEMYAWFPFRRPASSSIGHPDDVRNNLEWLEEALKRDKFRLDAVETRPYLEAQTEMWKKEIKGWAYDAEDLIDEWKFEQLGAAVEPTPPPSSSSRRYARDPHAEYLMDPSFRRRVDELRLRREEIDEFNRMLRLGNLQPWEHDPNGKSTATSSLPLERVIHGREDDKEILVKFLLGEEEEGLSVVPILGAAGVGKTSLLQDIFNDPQVSKKFSSAWVSSSKGRQGMELNKAIGESLIIRDPGNDDQLGKVQDPSKRKIDGQKLLLVLDDVWYESIDGDLWAELLDKLSACADGSVIILTTQDEKVAETTGTVPPFLLESLTGDPCRSVFLKNAFSGSLPTDGRLVEVGEKIAKECQGSPLVAKALGLRLRHERDVEYWKEFLEADMWDEVVPELKLSYHRLPAYLKRCFVYCSMFPRGYLFNREELVQMWIAQGFIEETSERSLEDNGLVYFDELSTMSFFQRSELDAGAFVMPNLLHALAESISDGECITTEKNNLCNIPRYDLQKARHLSLKPSDGGLSTAFHPFTTHLRSFLVVPKWPVKDIAHISLSDEALHSLNRLRVLNVRHTDIAALPETVGNLKHLRYLNLSGTKVEHVHASVCKLYNLQTLDLSCTDVRELPDAIGNLSNLRHLRLNVTKITKFPESIGKLSKLQTLHLSWTKIEEFPETIDGDSEEQLRGQNDQIIPNQGVSDMADSSLYIDRGSSSNDATMEQIVYENLQPHTNLQMSDERFYHGERLLMWMGSPLFFELTYVVIKDCAQCKNLPQLGQLQRLKELHIDGTLVKHVGKDFCGSGGQSGFPSLEKLSFQNMSEWEEWDGVKEGDFPKLVELIFFSCPKLKSLPCRSSSLIKLKVERCALESIPAIGSLRDLELLACDNLVTLPPLTSLQNLTLMYCQNLKFPSPISLPKNFWIEDCEQLKTCLPDNLKISSSTFYQMTSMSEPSDP</sequence>
<dbReference type="Gene3D" id="3.40.50.300">
    <property type="entry name" value="P-loop containing nucleotide triphosphate hydrolases"/>
    <property type="match status" value="1"/>
</dbReference>
<evidence type="ECO:0000256" key="3">
    <source>
        <dbReference type="ARBA" id="ARBA00022737"/>
    </source>
</evidence>
<feature type="domain" description="Disease resistance R13L4/SHOC-2-like LRR" evidence="10">
    <location>
        <begin position="555"/>
        <end position="632"/>
    </location>
</feature>
<dbReference type="Pfam" id="PF25019">
    <property type="entry name" value="LRR_R13L1-DRL21"/>
    <property type="match status" value="1"/>
</dbReference>
<dbReference type="InterPro" id="IPR027417">
    <property type="entry name" value="P-loop_NTPase"/>
</dbReference>
<feature type="domain" description="Disease resistance N-terminal" evidence="8">
    <location>
        <begin position="23"/>
        <end position="85"/>
    </location>
</feature>
<evidence type="ECO:0000256" key="2">
    <source>
        <dbReference type="ARBA" id="ARBA00022614"/>
    </source>
</evidence>
<gene>
    <name evidence="12" type="ORF">Taro_033033</name>
</gene>
<dbReference type="InterPro" id="IPR002182">
    <property type="entry name" value="NB-ARC"/>
</dbReference>
<name>A0A843VYZ0_COLES</name>
<proteinExistence type="inferred from homology"/>
<dbReference type="AlphaFoldDB" id="A0A843VYZ0"/>
<keyword evidence="2" id="KW-0433">Leucine-rich repeat</keyword>
<dbReference type="Proteomes" id="UP000652761">
    <property type="component" value="Unassembled WGS sequence"/>
</dbReference>
<accession>A0A843VYZ0</accession>
<evidence type="ECO:0000256" key="1">
    <source>
        <dbReference type="ARBA" id="ARBA00008894"/>
    </source>
</evidence>
<dbReference type="Gene3D" id="1.10.8.430">
    <property type="entry name" value="Helical domain of apoptotic protease-activating factors"/>
    <property type="match status" value="1"/>
</dbReference>